<feature type="compositionally biased region" description="Polar residues" evidence="1">
    <location>
        <begin position="93"/>
        <end position="110"/>
    </location>
</feature>
<dbReference type="Proteomes" id="UP000293952">
    <property type="component" value="Unassembled WGS sequence"/>
</dbReference>
<dbReference type="RefSeq" id="WP_130093843.1">
    <property type="nucleotide sequence ID" value="NZ_SETE01000004.1"/>
</dbReference>
<reference evidence="3 4" key="1">
    <citation type="submission" date="2019-02" db="EMBL/GenBank/DDBJ databases">
        <title>Genome sequence of the sea-ice species Brumimicrobium glaciale.</title>
        <authorList>
            <person name="Bowman J.P."/>
        </authorList>
    </citation>
    <scope>NUCLEOTIDE SEQUENCE [LARGE SCALE GENOMIC DNA]</scope>
    <source>
        <strain evidence="3 4">IC156</strain>
    </source>
</reference>
<dbReference type="AlphaFoldDB" id="A0A4Q4KJ73"/>
<organism evidence="3 4">
    <name type="scientific">Brumimicrobium glaciale</name>
    <dbReference type="NCBI Taxonomy" id="200475"/>
    <lineage>
        <taxon>Bacteria</taxon>
        <taxon>Pseudomonadati</taxon>
        <taxon>Bacteroidota</taxon>
        <taxon>Flavobacteriia</taxon>
        <taxon>Flavobacteriales</taxon>
        <taxon>Crocinitomicaceae</taxon>
        <taxon>Brumimicrobium</taxon>
    </lineage>
</organism>
<feature type="transmembrane region" description="Helical" evidence="2">
    <location>
        <begin position="12"/>
        <end position="31"/>
    </location>
</feature>
<dbReference type="EMBL" id="SETE01000004">
    <property type="protein sequence ID" value="RYM33383.1"/>
    <property type="molecule type" value="Genomic_DNA"/>
</dbReference>
<dbReference type="OrthoDB" id="9786892at2"/>
<feature type="region of interest" description="Disordered" evidence="1">
    <location>
        <begin position="93"/>
        <end position="165"/>
    </location>
</feature>
<evidence type="ECO:0008006" key="5">
    <source>
        <dbReference type="Google" id="ProtNLM"/>
    </source>
</evidence>
<evidence type="ECO:0000256" key="2">
    <source>
        <dbReference type="SAM" id="Phobius"/>
    </source>
</evidence>
<comment type="caution">
    <text evidence="3">The sequence shown here is derived from an EMBL/GenBank/DDBJ whole genome shotgun (WGS) entry which is preliminary data.</text>
</comment>
<feature type="compositionally biased region" description="Low complexity" evidence="1">
    <location>
        <begin position="146"/>
        <end position="156"/>
    </location>
</feature>
<protein>
    <recommendedName>
        <fullName evidence="5">Energy transducer TonB</fullName>
    </recommendedName>
</protein>
<sequence>MDKILHFIERHKYGILITVVVHIGIFVYFQIATYKEAVLFQPWEFTSAQDEVQDDIEITPDQIETPEERALLNPQEEVTSFVKNENEKRIQTNKDNVNYTSSYQKQSAEQLENDFEQSLKDEIQRKREERNGKKSTEATDVKQDNSKNNPDKNNPQTNPSSSEAISGKTMVSFSLMNRHPLNHNDWYVRNPGYTCGNVNGIVTVAISVDLGGVVTSATIIEEQSQNASSCMLQRAKEYALKSRFNYSGEAPKKQEGTITYRFVYRE</sequence>
<proteinExistence type="predicted"/>
<accession>A0A4Q4KJ73</accession>
<evidence type="ECO:0000313" key="3">
    <source>
        <dbReference type="EMBL" id="RYM33383.1"/>
    </source>
</evidence>
<name>A0A4Q4KJ73_9FLAO</name>
<feature type="compositionally biased region" description="Basic and acidic residues" evidence="1">
    <location>
        <begin position="117"/>
        <end position="145"/>
    </location>
</feature>
<keyword evidence="2" id="KW-0812">Transmembrane</keyword>
<keyword evidence="4" id="KW-1185">Reference proteome</keyword>
<evidence type="ECO:0000256" key="1">
    <source>
        <dbReference type="SAM" id="MobiDB-lite"/>
    </source>
</evidence>
<evidence type="ECO:0000313" key="4">
    <source>
        <dbReference type="Proteomes" id="UP000293952"/>
    </source>
</evidence>
<gene>
    <name evidence="3" type="ORF">ERX46_10605</name>
</gene>
<keyword evidence="2" id="KW-0472">Membrane</keyword>
<keyword evidence="2" id="KW-1133">Transmembrane helix</keyword>